<feature type="domain" description="Flagellar hook-length control protein-like C-terminal" evidence="2">
    <location>
        <begin position="38"/>
        <end position="107"/>
    </location>
</feature>
<protein>
    <submittedName>
        <fullName evidence="3">Flagellar hook-length control protein FliK</fullName>
    </submittedName>
</protein>
<feature type="region of interest" description="Disordered" evidence="1">
    <location>
        <begin position="90"/>
        <end position="176"/>
    </location>
</feature>
<organism evidence="3 4">
    <name type="scientific">Methylorubrum podarium</name>
    <dbReference type="NCBI Taxonomy" id="200476"/>
    <lineage>
        <taxon>Bacteria</taxon>
        <taxon>Pseudomonadati</taxon>
        <taxon>Pseudomonadota</taxon>
        <taxon>Alphaproteobacteria</taxon>
        <taxon>Hyphomicrobiales</taxon>
        <taxon>Methylobacteriaceae</taxon>
        <taxon>Methylorubrum</taxon>
    </lineage>
</organism>
<keyword evidence="3" id="KW-0966">Cell projection</keyword>
<keyword evidence="3" id="KW-0282">Flagellum</keyword>
<accession>A0ABV1QML8</accession>
<dbReference type="RefSeq" id="WP_350394860.1">
    <property type="nucleotide sequence ID" value="NZ_JBELQE010000069.1"/>
</dbReference>
<feature type="compositionally biased region" description="Gly residues" evidence="1">
    <location>
        <begin position="105"/>
        <end position="116"/>
    </location>
</feature>
<evidence type="ECO:0000256" key="1">
    <source>
        <dbReference type="SAM" id="MobiDB-lite"/>
    </source>
</evidence>
<dbReference type="CDD" id="cd17470">
    <property type="entry name" value="T3SS_Flik_C"/>
    <property type="match status" value="1"/>
</dbReference>
<evidence type="ECO:0000313" key="3">
    <source>
        <dbReference type="EMBL" id="MER2250671.1"/>
    </source>
</evidence>
<dbReference type="EMBL" id="JBELQE010000069">
    <property type="protein sequence ID" value="MER2250671.1"/>
    <property type="molecule type" value="Genomic_DNA"/>
</dbReference>
<dbReference type="InterPro" id="IPR038610">
    <property type="entry name" value="FliK-like_C_sf"/>
</dbReference>
<dbReference type="Pfam" id="PF02120">
    <property type="entry name" value="Flg_hook"/>
    <property type="match status" value="1"/>
</dbReference>
<dbReference type="Proteomes" id="UP001480955">
    <property type="component" value="Unassembled WGS sequence"/>
</dbReference>
<evidence type="ECO:0000259" key="2">
    <source>
        <dbReference type="Pfam" id="PF02120"/>
    </source>
</evidence>
<gene>
    <name evidence="3" type="ORF">ABS772_12180</name>
</gene>
<dbReference type="InterPro" id="IPR021136">
    <property type="entry name" value="Flagellar_hook_control-like_C"/>
</dbReference>
<keyword evidence="3" id="KW-0969">Cilium</keyword>
<feature type="compositionally biased region" description="Basic and acidic residues" evidence="1">
    <location>
        <begin position="163"/>
        <end position="176"/>
    </location>
</feature>
<dbReference type="Gene3D" id="3.30.750.140">
    <property type="match status" value="1"/>
</dbReference>
<reference evidence="3 4" key="1">
    <citation type="submission" date="2024-06" db="EMBL/GenBank/DDBJ databases">
        <authorList>
            <person name="Campbell A.G."/>
        </authorList>
    </citation>
    <scope>NUCLEOTIDE SEQUENCE [LARGE SCALE GENOMIC DNA]</scope>
    <source>
        <strain evidence="3 4">EM12</strain>
    </source>
</reference>
<name>A0ABV1QML8_9HYPH</name>
<evidence type="ECO:0000313" key="4">
    <source>
        <dbReference type="Proteomes" id="UP001480955"/>
    </source>
</evidence>
<comment type="caution">
    <text evidence="3">The sequence shown here is derived from an EMBL/GenBank/DDBJ whole genome shotgun (WGS) entry which is preliminary data.</text>
</comment>
<keyword evidence="4" id="KW-1185">Reference proteome</keyword>
<sequence>MPTSPLRQIVDAVATQLPAAASGAQGRPLPAPVEGGPLKILTLQLHPADLGSVLVRMRLQDGRLEMSLRTSREETAERLRKEGDLLSGLLREAGYEPDTVTIQAGGAGPGDSGPRGQGFASFAGSQAGQHDRQPGAATPDHSGRRPSPRADEAATPTEEQDHETDSRGRDRGGLYL</sequence>
<proteinExistence type="predicted"/>